<proteinExistence type="predicted"/>
<keyword evidence="2" id="KW-1185">Reference proteome</keyword>
<dbReference type="SUPFAM" id="SSF53098">
    <property type="entry name" value="Ribonuclease H-like"/>
    <property type="match status" value="1"/>
</dbReference>
<comment type="caution">
    <text evidence="1">The sequence shown here is derived from an EMBL/GenBank/DDBJ whole genome shotgun (WGS) entry which is preliminary data.</text>
</comment>
<evidence type="ECO:0000313" key="2">
    <source>
        <dbReference type="Proteomes" id="UP001370490"/>
    </source>
</evidence>
<name>A0AAN8W2D8_9MAGN</name>
<dbReference type="EMBL" id="JBAMMX010000004">
    <property type="protein sequence ID" value="KAK6942019.1"/>
    <property type="molecule type" value="Genomic_DNA"/>
</dbReference>
<dbReference type="AlphaFoldDB" id="A0AAN8W2D8"/>
<organism evidence="1 2">
    <name type="scientific">Dillenia turbinata</name>
    <dbReference type="NCBI Taxonomy" id="194707"/>
    <lineage>
        <taxon>Eukaryota</taxon>
        <taxon>Viridiplantae</taxon>
        <taxon>Streptophyta</taxon>
        <taxon>Embryophyta</taxon>
        <taxon>Tracheophyta</taxon>
        <taxon>Spermatophyta</taxon>
        <taxon>Magnoliopsida</taxon>
        <taxon>eudicotyledons</taxon>
        <taxon>Gunneridae</taxon>
        <taxon>Pentapetalae</taxon>
        <taxon>Dilleniales</taxon>
        <taxon>Dilleniaceae</taxon>
        <taxon>Dillenia</taxon>
    </lineage>
</organism>
<gene>
    <name evidence="1" type="ORF">RJ641_027396</name>
</gene>
<sequence>MPFIGNETHFGDFSLGLNLGFSRTGVALSKGLQKLELKLVDIAKQEEVDEFIIGIPKSFDGKQAP</sequence>
<reference evidence="1 2" key="1">
    <citation type="submission" date="2023-12" db="EMBL/GenBank/DDBJ databases">
        <title>A high-quality genome assembly for Dillenia turbinata (Dilleniales).</title>
        <authorList>
            <person name="Chanderbali A."/>
        </authorList>
    </citation>
    <scope>NUCLEOTIDE SEQUENCE [LARGE SCALE GENOMIC DNA]</scope>
    <source>
        <strain evidence="1">LSX21</strain>
        <tissue evidence="1">Leaf</tissue>
    </source>
</reference>
<accession>A0AAN8W2D8</accession>
<dbReference type="InterPro" id="IPR012337">
    <property type="entry name" value="RNaseH-like_sf"/>
</dbReference>
<dbReference type="Proteomes" id="UP001370490">
    <property type="component" value="Unassembled WGS sequence"/>
</dbReference>
<protein>
    <submittedName>
        <fullName evidence="1">Uncharacterized protein</fullName>
    </submittedName>
</protein>
<evidence type="ECO:0000313" key="1">
    <source>
        <dbReference type="EMBL" id="KAK6942019.1"/>
    </source>
</evidence>